<sequence>MSATTEAVTLSAVREGEACSKEVCATPYALRKRPFVRVIGVVIGVPLAPIVLLLVLLVRLTSSGPGLYRQRRVGLHGEEFTIYKIRSMRQDAETLSGPVWAAKKDARVTPLGRFLRYSHLDELPQILNVIRGDMDFVGPRPERPEIVEDLVPLVDGYQNRHVVLPGITGLAQVNLEPDQEIECVRKKVAADLHYIENASLYYDLRLLSATILRVLGLRYQHGARLLRVTLPRSIRGGAQQPNKCQPAEVSRPDMLDDTVAVQALCDTIVDRSLGSLIDDEIAARSEVRVPR</sequence>
<dbReference type="EC" id="2.7.8.31" evidence="4"/>
<keyword evidence="2" id="KW-0812">Transmembrane</keyword>
<protein>
    <submittedName>
        <fullName evidence="4">UDP-glucose:undecaprenyl-phosphate glucose-1-phosphate transferase</fullName>
        <ecNumber evidence="4">2.7.8.31</ecNumber>
    </submittedName>
</protein>
<evidence type="ECO:0000256" key="1">
    <source>
        <dbReference type="ARBA" id="ARBA00006464"/>
    </source>
</evidence>
<dbReference type="AlphaFoldDB" id="A0A5C5V7I9"/>
<comment type="caution">
    <text evidence="4">The sequence shown here is derived from an EMBL/GenBank/DDBJ whole genome shotgun (WGS) entry which is preliminary data.</text>
</comment>
<dbReference type="InterPro" id="IPR003362">
    <property type="entry name" value="Bact_transf"/>
</dbReference>
<dbReference type="RefSeq" id="WP_146566701.1">
    <property type="nucleotide sequence ID" value="NZ_SIHJ01000002.1"/>
</dbReference>
<dbReference type="PANTHER" id="PTHR30576">
    <property type="entry name" value="COLANIC BIOSYNTHESIS UDP-GLUCOSE LIPID CARRIER TRANSFERASE"/>
    <property type="match status" value="1"/>
</dbReference>
<dbReference type="PANTHER" id="PTHR30576:SF0">
    <property type="entry name" value="UNDECAPRENYL-PHOSPHATE N-ACETYLGALACTOSAMINYL 1-PHOSPHATE TRANSFERASE-RELATED"/>
    <property type="match status" value="1"/>
</dbReference>
<evidence type="ECO:0000313" key="5">
    <source>
        <dbReference type="Proteomes" id="UP000316714"/>
    </source>
</evidence>
<keyword evidence="5" id="KW-1185">Reference proteome</keyword>
<evidence type="ECO:0000313" key="4">
    <source>
        <dbReference type="EMBL" id="TWT33787.1"/>
    </source>
</evidence>
<keyword evidence="4" id="KW-0808">Transferase</keyword>
<gene>
    <name evidence="4" type="primary">gumD</name>
    <name evidence="4" type="ORF">KOR34_36210</name>
</gene>
<dbReference type="Pfam" id="PF02397">
    <property type="entry name" value="Bac_transf"/>
    <property type="match status" value="1"/>
</dbReference>
<dbReference type="GO" id="GO:0089702">
    <property type="term" value="F:undecaprenyl-phosphate glucose phosphotransferase activity"/>
    <property type="evidence" value="ECO:0007669"/>
    <property type="project" value="UniProtKB-EC"/>
</dbReference>
<dbReference type="EMBL" id="SIHJ01000002">
    <property type="protein sequence ID" value="TWT33787.1"/>
    <property type="molecule type" value="Genomic_DNA"/>
</dbReference>
<feature type="transmembrane region" description="Helical" evidence="2">
    <location>
        <begin position="38"/>
        <end position="62"/>
    </location>
</feature>
<evidence type="ECO:0000259" key="3">
    <source>
        <dbReference type="Pfam" id="PF02397"/>
    </source>
</evidence>
<keyword evidence="2" id="KW-0472">Membrane</keyword>
<feature type="domain" description="Bacterial sugar transferase" evidence="3">
    <location>
        <begin position="32"/>
        <end position="215"/>
    </location>
</feature>
<keyword evidence="2" id="KW-1133">Transmembrane helix</keyword>
<evidence type="ECO:0000256" key="2">
    <source>
        <dbReference type="SAM" id="Phobius"/>
    </source>
</evidence>
<dbReference type="OrthoDB" id="9766874at2"/>
<comment type="similarity">
    <text evidence="1">Belongs to the bacterial sugar transferase family.</text>
</comment>
<dbReference type="Proteomes" id="UP000316714">
    <property type="component" value="Unassembled WGS sequence"/>
</dbReference>
<reference evidence="4 5" key="1">
    <citation type="submission" date="2019-02" db="EMBL/GenBank/DDBJ databases">
        <title>Deep-cultivation of Planctomycetes and their phenomic and genomic characterization uncovers novel biology.</title>
        <authorList>
            <person name="Wiegand S."/>
            <person name="Jogler M."/>
            <person name="Boedeker C."/>
            <person name="Pinto D."/>
            <person name="Vollmers J."/>
            <person name="Rivas-Marin E."/>
            <person name="Kohn T."/>
            <person name="Peeters S.H."/>
            <person name="Heuer A."/>
            <person name="Rast P."/>
            <person name="Oberbeckmann S."/>
            <person name="Bunk B."/>
            <person name="Jeske O."/>
            <person name="Meyerdierks A."/>
            <person name="Storesund J.E."/>
            <person name="Kallscheuer N."/>
            <person name="Luecker S."/>
            <person name="Lage O.M."/>
            <person name="Pohl T."/>
            <person name="Merkel B.J."/>
            <person name="Hornburger P."/>
            <person name="Mueller R.-W."/>
            <person name="Bruemmer F."/>
            <person name="Labrenz M."/>
            <person name="Spormann A.M."/>
            <person name="Op Den Camp H."/>
            <person name="Overmann J."/>
            <person name="Amann R."/>
            <person name="Jetten M.S.M."/>
            <person name="Mascher T."/>
            <person name="Medema M.H."/>
            <person name="Devos D.P."/>
            <person name="Kaster A.-K."/>
            <person name="Ovreas L."/>
            <person name="Rohde M."/>
            <person name="Galperin M.Y."/>
            <person name="Jogler C."/>
        </authorList>
    </citation>
    <scope>NUCLEOTIDE SEQUENCE [LARGE SCALE GENOMIC DNA]</scope>
    <source>
        <strain evidence="4 5">KOR34</strain>
    </source>
</reference>
<organism evidence="4 5">
    <name type="scientific">Posidoniimonas corsicana</name>
    <dbReference type="NCBI Taxonomy" id="1938618"/>
    <lineage>
        <taxon>Bacteria</taxon>
        <taxon>Pseudomonadati</taxon>
        <taxon>Planctomycetota</taxon>
        <taxon>Planctomycetia</taxon>
        <taxon>Pirellulales</taxon>
        <taxon>Lacipirellulaceae</taxon>
        <taxon>Posidoniimonas</taxon>
    </lineage>
</organism>
<accession>A0A5C5V7I9</accession>
<name>A0A5C5V7I9_9BACT</name>
<proteinExistence type="inferred from homology"/>